<keyword evidence="3" id="KW-1185">Reference proteome</keyword>
<organism evidence="2 3">
    <name type="scientific">Paratrimastix pyriformis</name>
    <dbReference type="NCBI Taxonomy" id="342808"/>
    <lineage>
        <taxon>Eukaryota</taxon>
        <taxon>Metamonada</taxon>
        <taxon>Preaxostyla</taxon>
        <taxon>Paratrimastigidae</taxon>
        <taxon>Paratrimastix</taxon>
    </lineage>
</organism>
<gene>
    <name evidence="2" type="ORF">PAPYR_5030</name>
</gene>
<accession>A0ABQ8UID7</accession>
<protein>
    <submittedName>
        <fullName evidence="2">Uncharacterized protein</fullName>
    </submittedName>
</protein>
<keyword evidence="1" id="KW-0472">Membrane</keyword>
<sequence length="221" mass="24975">MIPSSQEGSRVSFCRVYVRGADISDVFTHFLTTLLTYILIFFCFFVSLKLEGCVPWPWISTLIALMIWYGIFIVLLLVYNRNRNSDDPTHRYSFYSDIWGTFIMEKRLALVGIFGNPLTFSFLILLALRLDGTIHLTPFLVFLPLLLAEGIFGLRLINALKTPGDGYRKRDLVVVGTFLMLPLTTLLSIGKLTFAGGFRCPGSRSCCPVDPRVLLLHPLRG</sequence>
<proteinExistence type="predicted"/>
<evidence type="ECO:0000313" key="3">
    <source>
        <dbReference type="Proteomes" id="UP001141327"/>
    </source>
</evidence>
<keyword evidence="1" id="KW-0812">Transmembrane</keyword>
<reference evidence="2" key="1">
    <citation type="journal article" date="2022" name="bioRxiv">
        <title>Genomics of Preaxostyla Flagellates Illuminates Evolutionary Transitions and the Path Towards Mitochondrial Loss.</title>
        <authorList>
            <person name="Novak L.V.F."/>
            <person name="Treitli S.C."/>
            <person name="Pyrih J."/>
            <person name="Halakuc P."/>
            <person name="Pipaliya S.V."/>
            <person name="Vacek V."/>
            <person name="Brzon O."/>
            <person name="Soukal P."/>
            <person name="Eme L."/>
            <person name="Dacks J.B."/>
            <person name="Karnkowska A."/>
            <person name="Elias M."/>
            <person name="Hampl V."/>
        </authorList>
    </citation>
    <scope>NUCLEOTIDE SEQUENCE</scope>
    <source>
        <strain evidence="2">RCP-MX</strain>
    </source>
</reference>
<feature type="transmembrane region" description="Helical" evidence="1">
    <location>
        <begin position="140"/>
        <end position="160"/>
    </location>
</feature>
<evidence type="ECO:0000256" key="1">
    <source>
        <dbReference type="SAM" id="Phobius"/>
    </source>
</evidence>
<comment type="caution">
    <text evidence="2">The sequence shown here is derived from an EMBL/GenBank/DDBJ whole genome shotgun (WGS) entry which is preliminary data.</text>
</comment>
<dbReference type="EMBL" id="JAPMOS010000023">
    <property type="protein sequence ID" value="KAJ4458984.1"/>
    <property type="molecule type" value="Genomic_DNA"/>
</dbReference>
<name>A0ABQ8UID7_9EUKA</name>
<feature type="transmembrane region" description="Helical" evidence="1">
    <location>
        <begin position="56"/>
        <end position="79"/>
    </location>
</feature>
<keyword evidence="1" id="KW-1133">Transmembrane helix</keyword>
<feature type="transmembrane region" description="Helical" evidence="1">
    <location>
        <begin position="108"/>
        <end position="128"/>
    </location>
</feature>
<evidence type="ECO:0000313" key="2">
    <source>
        <dbReference type="EMBL" id="KAJ4458984.1"/>
    </source>
</evidence>
<dbReference type="Proteomes" id="UP001141327">
    <property type="component" value="Unassembled WGS sequence"/>
</dbReference>
<feature type="transmembrane region" description="Helical" evidence="1">
    <location>
        <begin position="26"/>
        <end position="50"/>
    </location>
</feature>
<feature type="transmembrane region" description="Helical" evidence="1">
    <location>
        <begin position="172"/>
        <end position="198"/>
    </location>
</feature>